<organism evidence="1 2">
    <name type="scientific">Phormidesmis priestleyi Ana</name>
    <dbReference type="NCBI Taxonomy" id="1666911"/>
    <lineage>
        <taxon>Bacteria</taxon>
        <taxon>Bacillati</taxon>
        <taxon>Cyanobacteriota</taxon>
        <taxon>Cyanophyceae</taxon>
        <taxon>Leptolyngbyales</taxon>
        <taxon>Leptolyngbyaceae</taxon>
        <taxon>Phormidesmis</taxon>
    </lineage>
</organism>
<dbReference type="AlphaFoldDB" id="A0A0P8BLJ7"/>
<reference evidence="1 2" key="1">
    <citation type="submission" date="2015-09" db="EMBL/GenBank/DDBJ databases">
        <title>Identification and resolution of microdiversity through metagenomic sequencing of parallel consortia.</title>
        <authorList>
            <person name="Nelson W.C."/>
            <person name="Romine M.F."/>
            <person name="Lindemann S.R."/>
        </authorList>
    </citation>
    <scope>NUCLEOTIDE SEQUENCE [LARGE SCALE GENOMIC DNA]</scope>
    <source>
        <strain evidence="1">Ana</strain>
    </source>
</reference>
<evidence type="ECO:0000313" key="1">
    <source>
        <dbReference type="EMBL" id="KPQ34600.1"/>
    </source>
</evidence>
<dbReference type="STRING" id="1666911.HLUCCA11_13890"/>
<protein>
    <submittedName>
        <fullName evidence="1">Uncharacterized protein</fullName>
    </submittedName>
</protein>
<name>A0A0P8BLJ7_9CYAN</name>
<dbReference type="EMBL" id="LJZR01000018">
    <property type="protein sequence ID" value="KPQ34600.1"/>
    <property type="molecule type" value="Genomic_DNA"/>
</dbReference>
<accession>A0A0P8BLJ7</accession>
<dbReference type="Proteomes" id="UP000050465">
    <property type="component" value="Unassembled WGS sequence"/>
</dbReference>
<gene>
    <name evidence="1" type="ORF">HLUCCA11_13890</name>
</gene>
<proteinExistence type="predicted"/>
<evidence type="ECO:0000313" key="2">
    <source>
        <dbReference type="Proteomes" id="UP000050465"/>
    </source>
</evidence>
<sequence length="191" mass="21100">MNDTAPYIETNAQTYTERTYTAQQIAEENNVTDATVRNRWFTWICKVAPPALLKQGKSYTELAHTLFNEFAKVDKSERIAWVADAKARYSSEWGSVGVIDCEVMPDVVGGTLALLQTNLQASNNALSLELAEVTDFIGQLNAVDADYSQAELETWAANGAKKAVAQFKTEEIARAQTLNALRQKRMGGDSQ</sequence>
<comment type="caution">
    <text evidence="1">The sequence shown here is derived from an EMBL/GenBank/DDBJ whole genome shotgun (WGS) entry which is preliminary data.</text>
</comment>